<dbReference type="InterPro" id="IPR051624">
    <property type="entry name" value="RMD1/Sad1-interacting"/>
</dbReference>
<evidence type="ECO:0000259" key="2">
    <source>
        <dbReference type="Pfam" id="PF02582"/>
    </source>
</evidence>
<dbReference type="PANTHER" id="PTHR16255">
    <property type="entry name" value="REQUIRED FOR MEIOTIC NUCLEAR DIVISION PROTEIN 1 HOMOLOG"/>
    <property type="match status" value="1"/>
</dbReference>
<dbReference type="GO" id="GO:0005739">
    <property type="term" value="C:mitochondrion"/>
    <property type="evidence" value="ECO:0007669"/>
    <property type="project" value="UniProtKB-ARBA"/>
</dbReference>
<name>A0ABD1D928_CULPP</name>
<reference evidence="3 4" key="1">
    <citation type="submission" date="2024-05" db="EMBL/GenBank/DDBJ databases">
        <title>Culex pipiens pipiens assembly and annotation.</title>
        <authorList>
            <person name="Alout H."/>
            <person name="Durand T."/>
        </authorList>
    </citation>
    <scope>NUCLEOTIDE SEQUENCE [LARGE SCALE GENOMIC DNA]</scope>
    <source>
        <strain evidence="3">HA-2024</strain>
        <tissue evidence="3">Whole body</tissue>
    </source>
</reference>
<organism evidence="3 4">
    <name type="scientific">Culex pipiens pipiens</name>
    <name type="common">Northern house mosquito</name>
    <dbReference type="NCBI Taxonomy" id="38569"/>
    <lineage>
        <taxon>Eukaryota</taxon>
        <taxon>Metazoa</taxon>
        <taxon>Ecdysozoa</taxon>
        <taxon>Arthropoda</taxon>
        <taxon>Hexapoda</taxon>
        <taxon>Insecta</taxon>
        <taxon>Pterygota</taxon>
        <taxon>Neoptera</taxon>
        <taxon>Endopterygota</taxon>
        <taxon>Diptera</taxon>
        <taxon>Nematocera</taxon>
        <taxon>Culicoidea</taxon>
        <taxon>Culicidae</taxon>
        <taxon>Culicinae</taxon>
        <taxon>Culicini</taxon>
        <taxon>Culex</taxon>
        <taxon>Culex</taxon>
    </lineage>
</organism>
<evidence type="ECO:0000313" key="4">
    <source>
        <dbReference type="Proteomes" id="UP001562425"/>
    </source>
</evidence>
<comment type="caution">
    <text evidence="3">The sequence shown here is derived from an EMBL/GenBank/DDBJ whole genome shotgun (WGS) entry which is preliminary data.</text>
</comment>
<proteinExistence type="inferred from homology"/>
<dbReference type="InterPro" id="IPR003734">
    <property type="entry name" value="DUF155"/>
</dbReference>
<keyword evidence="4" id="KW-1185">Reference proteome</keyword>
<dbReference type="Pfam" id="PF02582">
    <property type="entry name" value="DUF155"/>
    <property type="match status" value="1"/>
</dbReference>
<dbReference type="PANTHER" id="PTHR16255:SF1">
    <property type="entry name" value="REQUIRED FOR MEIOTIC NUCLEAR DIVISION PROTEIN 1 HOMOLOG"/>
    <property type="match status" value="1"/>
</dbReference>
<dbReference type="EMBL" id="JBEHCU010006815">
    <property type="protein sequence ID" value="KAL1396151.1"/>
    <property type="molecule type" value="Genomic_DNA"/>
</dbReference>
<evidence type="ECO:0000256" key="1">
    <source>
        <dbReference type="ARBA" id="ARBA00008306"/>
    </source>
</evidence>
<accession>A0ABD1D928</accession>
<gene>
    <name evidence="3" type="ORF">pipiens_010713</name>
</gene>
<comment type="similarity">
    <text evidence="1">Belongs to the RMD1/sif2 family.</text>
</comment>
<protein>
    <recommendedName>
        <fullName evidence="2">DUF155 domain-containing protein</fullName>
    </recommendedName>
</protein>
<feature type="domain" description="DUF155" evidence="2">
    <location>
        <begin position="218"/>
        <end position="391"/>
    </location>
</feature>
<evidence type="ECO:0000313" key="3">
    <source>
        <dbReference type="EMBL" id="KAL1396151.1"/>
    </source>
</evidence>
<sequence length="440" mass="50830">MEFVPIFERARSGTPLCRAASTGRGQVPLEELENVPTKVPGMFPLRELKFVTNNGRARSRTTWYRAASTGSGKVTLANRENRPTTEQEPGQNHPCEVLCLPGEARIRWKSIRPPDKARTIQKNNNREINPEALVDPLKKRPRRFRREDEISKLEKGYLTVTAFATAGEYDLERLLAALRDQNLYEPKQFLSSGDNDTDPDVLHVTAKYKVGNESRDLYFFREGTVVLWNCTDLENSNILRFLKQFEQDSYDESTVLEESESMLYNTSDSVARLKNNSFYVSKADDTGLEKYTFSNAMSLSVKLGIWEASLERYIESMAFVTDDLKKGNSIKISRPEMLRKTGELFALRHLINLSSDLLDVPDFYWDREQLEHLYQQTSSYFSINRRTRVMNEKLNHCVELADLISSNLNDDHHVRLEWMIIILIMVEVGFEILHYADKFL</sequence>
<dbReference type="AlphaFoldDB" id="A0ABD1D928"/>
<dbReference type="Proteomes" id="UP001562425">
    <property type="component" value="Unassembled WGS sequence"/>
</dbReference>